<keyword evidence="11" id="KW-1185">Reference proteome</keyword>
<dbReference type="GeneID" id="79884080"/>
<dbReference type="GO" id="GO:0061711">
    <property type="term" value="F:tRNA N(6)-L-threonylcarbamoyladenine synthase activity"/>
    <property type="evidence" value="ECO:0007669"/>
    <property type="project" value="UniProtKB-EC"/>
</dbReference>
<dbReference type="PRINTS" id="PR00789">
    <property type="entry name" value="OSIALOPTASE"/>
</dbReference>
<dbReference type="InterPro" id="IPR022450">
    <property type="entry name" value="TsaD"/>
</dbReference>
<dbReference type="InterPro" id="IPR017861">
    <property type="entry name" value="KAE1/TsaD"/>
</dbReference>
<dbReference type="Gene3D" id="3.30.420.40">
    <property type="match status" value="2"/>
</dbReference>
<evidence type="ECO:0000256" key="8">
    <source>
        <dbReference type="HAMAP-Rule" id="MF_01445"/>
    </source>
</evidence>
<feature type="binding site" evidence="8">
    <location>
        <position position="127"/>
    </location>
    <ligand>
        <name>Fe cation</name>
        <dbReference type="ChEBI" id="CHEBI:24875"/>
    </ligand>
</feature>
<dbReference type="InterPro" id="IPR000905">
    <property type="entry name" value="Gcp-like_dom"/>
</dbReference>
<keyword evidence="6 8" id="KW-0012">Acyltransferase</keyword>
<evidence type="ECO:0000256" key="5">
    <source>
        <dbReference type="ARBA" id="ARBA00023004"/>
    </source>
</evidence>
<dbReference type="CDD" id="cd24133">
    <property type="entry name" value="ASKHA_NBD_TsaD_bac"/>
    <property type="match status" value="1"/>
</dbReference>
<feature type="domain" description="Gcp-like" evidence="9">
    <location>
        <begin position="36"/>
        <end position="344"/>
    </location>
</feature>
<evidence type="ECO:0000256" key="1">
    <source>
        <dbReference type="ARBA" id="ARBA00022490"/>
    </source>
</evidence>
<sequence>MSAVLPNAASPKEPLVLGIESSCDETGVGIVRGTTLLTNTVSSSMDEHVRFGGVIPEIASRAHLDAFVPTLQESLQEAGVTLEDIDAIAVTSGPGLAGALMVGVCAAKALAVATGKPLYAINHLVAHVGVGLLDAKHDAGAAAGLGAGQLPENLGALLVSGGHTEILRIRSITDDVELLGSTIDDAAGEAYDKVARILGLGYPGGPAIDKLARQGNPKAIRFPRGLTQPKYMGTAEEKGPHRYDWSFSGLKTAVARCVEQFEARGEEVPVADIAAAFQEAVVDVITSKAVLACKEHGITDLLLGGGVAANSRLRELTGQRCASAGIKLHVPPLNLCTDNGAMVAALGAQLIMGGIAPSGVAFAPDSSMPVTTVSVPA</sequence>
<dbReference type="FunFam" id="3.30.420.40:FF:000040">
    <property type="entry name" value="tRNA N6-adenosine threonylcarbamoyltransferase"/>
    <property type="match status" value="1"/>
</dbReference>
<keyword evidence="5 8" id="KW-0408">Iron</keyword>
<dbReference type="GO" id="GO:0005506">
    <property type="term" value="F:iron ion binding"/>
    <property type="evidence" value="ECO:0007669"/>
    <property type="project" value="UniProtKB-UniRule"/>
</dbReference>
<dbReference type="FunFam" id="3.30.420.40:FF:000012">
    <property type="entry name" value="tRNA N6-adenosine threonylcarbamoyltransferase"/>
    <property type="match status" value="1"/>
</dbReference>
<feature type="binding site" evidence="8">
    <location>
        <position position="310"/>
    </location>
    <ligand>
        <name>substrate</name>
    </ligand>
</feature>
<dbReference type="NCBIfam" id="TIGR00329">
    <property type="entry name" value="gcp_kae1"/>
    <property type="match status" value="1"/>
</dbReference>
<dbReference type="PANTHER" id="PTHR11735:SF6">
    <property type="entry name" value="TRNA N6-ADENOSINE THREONYLCARBAMOYLTRANSFERASE, MITOCHONDRIAL"/>
    <property type="match status" value="1"/>
</dbReference>
<reference evidence="10" key="1">
    <citation type="submission" date="2022-07" db="EMBL/GenBank/DDBJ databases">
        <authorList>
            <person name="Wu T."/>
        </authorList>
    </citation>
    <scope>NUCLEOTIDE SEQUENCE</scope>
    <source>
        <strain evidence="10">SD-1</strain>
    </source>
</reference>
<gene>
    <name evidence="8 10" type="primary">tsaD</name>
    <name evidence="10" type="ORF">NL394_15635</name>
</gene>
<evidence type="ECO:0000259" key="9">
    <source>
        <dbReference type="Pfam" id="PF00814"/>
    </source>
</evidence>
<dbReference type="GO" id="GO:0002949">
    <property type="term" value="P:tRNA threonylcarbamoyladenosine modification"/>
    <property type="evidence" value="ECO:0007669"/>
    <property type="project" value="UniProtKB-UniRule"/>
</dbReference>
<evidence type="ECO:0000256" key="6">
    <source>
        <dbReference type="ARBA" id="ARBA00023315"/>
    </source>
</evidence>
<comment type="catalytic activity">
    <reaction evidence="7 8">
        <text>L-threonylcarbamoyladenylate + adenosine(37) in tRNA = N(6)-L-threonylcarbamoyladenosine(37) in tRNA + AMP + H(+)</text>
        <dbReference type="Rhea" id="RHEA:37059"/>
        <dbReference type="Rhea" id="RHEA-COMP:10162"/>
        <dbReference type="Rhea" id="RHEA-COMP:10163"/>
        <dbReference type="ChEBI" id="CHEBI:15378"/>
        <dbReference type="ChEBI" id="CHEBI:73682"/>
        <dbReference type="ChEBI" id="CHEBI:74411"/>
        <dbReference type="ChEBI" id="CHEBI:74418"/>
        <dbReference type="ChEBI" id="CHEBI:456215"/>
        <dbReference type="EC" id="2.3.1.234"/>
    </reaction>
</comment>
<dbReference type="Proteomes" id="UP001163293">
    <property type="component" value="Chromosome"/>
</dbReference>
<comment type="function">
    <text evidence="8">Required for the formation of a threonylcarbamoyl group on adenosine at position 37 (t(6)A37) in tRNAs that read codons beginning with adenine. Is involved in the transfer of the threonylcarbamoyl moiety of threonylcarbamoyl-AMP (TC-AMP) to the N6 group of A37, together with TsaE and TsaB. TsaD likely plays a direct catalytic role in this reaction.</text>
</comment>
<protein>
    <recommendedName>
        <fullName evidence="8">tRNA N6-adenosine threonylcarbamoyltransferase</fullName>
        <ecNumber evidence="8">2.3.1.234</ecNumber>
    </recommendedName>
    <alternativeName>
        <fullName evidence="8">N6-L-threonylcarbamoyladenine synthase</fullName>
        <shortName evidence="8">t(6)A synthase</shortName>
    </alternativeName>
    <alternativeName>
        <fullName evidence="8">t(6)A37 threonylcarbamoyladenosine biosynthesis protein TsaD</fullName>
    </alternativeName>
    <alternativeName>
        <fullName evidence="8">tRNA threonylcarbamoyladenosine biosynthesis protein TsaD</fullName>
    </alternativeName>
</protein>
<dbReference type="EMBL" id="CP101185">
    <property type="protein sequence ID" value="UYV96475.1"/>
    <property type="molecule type" value="Genomic_DNA"/>
</dbReference>
<dbReference type="InterPro" id="IPR043129">
    <property type="entry name" value="ATPase_NBD"/>
</dbReference>
<name>A0AAX3EEP1_PAEUR</name>
<feature type="binding site" evidence="8">
    <location>
        <position position="338"/>
    </location>
    <ligand>
        <name>Fe cation</name>
        <dbReference type="ChEBI" id="CHEBI:24875"/>
    </ligand>
</feature>
<evidence type="ECO:0000313" key="10">
    <source>
        <dbReference type="EMBL" id="UYV96475.1"/>
    </source>
</evidence>
<proteinExistence type="inferred from homology"/>
<keyword evidence="3 8" id="KW-0819">tRNA processing</keyword>
<feature type="binding site" evidence="8">
    <location>
        <position position="205"/>
    </location>
    <ligand>
        <name>substrate</name>
    </ligand>
</feature>
<dbReference type="EC" id="2.3.1.234" evidence="8"/>
<comment type="subcellular location">
    <subcellularLocation>
        <location evidence="8">Cytoplasm</location>
    </subcellularLocation>
</comment>
<evidence type="ECO:0000313" key="11">
    <source>
        <dbReference type="Proteomes" id="UP001163293"/>
    </source>
</evidence>
<organism evidence="10 11">
    <name type="scientific">Paenarthrobacter ureafaciens</name>
    <dbReference type="NCBI Taxonomy" id="37931"/>
    <lineage>
        <taxon>Bacteria</taxon>
        <taxon>Bacillati</taxon>
        <taxon>Actinomycetota</taxon>
        <taxon>Actinomycetes</taxon>
        <taxon>Micrococcales</taxon>
        <taxon>Micrococcaceae</taxon>
        <taxon>Paenarthrobacter</taxon>
    </lineage>
</organism>
<feature type="binding site" evidence="8">
    <location>
        <begin position="158"/>
        <end position="162"/>
    </location>
    <ligand>
        <name>substrate</name>
    </ligand>
</feature>
<evidence type="ECO:0000256" key="2">
    <source>
        <dbReference type="ARBA" id="ARBA00022679"/>
    </source>
</evidence>
<dbReference type="Pfam" id="PF00814">
    <property type="entry name" value="TsaD"/>
    <property type="match status" value="1"/>
</dbReference>
<dbReference type="NCBIfam" id="TIGR03723">
    <property type="entry name" value="T6A_TsaD_YgjD"/>
    <property type="match status" value="1"/>
</dbReference>
<dbReference type="AlphaFoldDB" id="A0AAX3EEP1"/>
<dbReference type="GO" id="GO:0005737">
    <property type="term" value="C:cytoplasm"/>
    <property type="evidence" value="ECO:0007669"/>
    <property type="project" value="UniProtKB-SubCell"/>
</dbReference>
<evidence type="ECO:0000256" key="4">
    <source>
        <dbReference type="ARBA" id="ARBA00022723"/>
    </source>
</evidence>
<comment type="cofactor">
    <cofactor evidence="8">
        <name>Fe(2+)</name>
        <dbReference type="ChEBI" id="CHEBI:29033"/>
    </cofactor>
    <text evidence="8">Binds 1 Fe(2+) ion per subunit.</text>
</comment>
<dbReference type="HAMAP" id="MF_01445">
    <property type="entry name" value="TsaD"/>
    <property type="match status" value="1"/>
</dbReference>
<dbReference type="RefSeq" id="WP_021472469.1">
    <property type="nucleotide sequence ID" value="NZ_BDMH01000003.1"/>
</dbReference>
<feature type="binding site" evidence="8">
    <location>
        <position position="192"/>
    </location>
    <ligand>
        <name>substrate</name>
    </ligand>
</feature>
<feature type="binding site" evidence="8">
    <location>
        <position position="123"/>
    </location>
    <ligand>
        <name>Fe cation</name>
        <dbReference type="ChEBI" id="CHEBI:24875"/>
    </ligand>
</feature>
<keyword evidence="1 8" id="KW-0963">Cytoplasm</keyword>
<accession>A0AAX3EEP1</accession>
<evidence type="ECO:0000256" key="3">
    <source>
        <dbReference type="ARBA" id="ARBA00022694"/>
    </source>
</evidence>
<comment type="similarity">
    <text evidence="8">Belongs to the KAE1 / TsaD family.</text>
</comment>
<dbReference type="PANTHER" id="PTHR11735">
    <property type="entry name" value="TRNA N6-ADENOSINE THREONYLCARBAMOYLTRANSFERASE"/>
    <property type="match status" value="1"/>
</dbReference>
<evidence type="ECO:0000256" key="7">
    <source>
        <dbReference type="ARBA" id="ARBA00048117"/>
    </source>
</evidence>
<keyword evidence="4 8" id="KW-0479">Metal-binding</keyword>
<feature type="binding site" evidence="8">
    <location>
        <position position="209"/>
    </location>
    <ligand>
        <name>substrate</name>
    </ligand>
</feature>
<dbReference type="SUPFAM" id="SSF53067">
    <property type="entry name" value="Actin-like ATPase domain"/>
    <property type="match status" value="1"/>
</dbReference>
<keyword evidence="2 8" id="KW-0808">Transferase</keyword>